<organism evidence="1 2">
    <name type="scientific">Candidatus Rickettsia kedanie</name>
    <dbReference type="NCBI Taxonomy" id="3115352"/>
    <lineage>
        <taxon>Bacteria</taxon>
        <taxon>Pseudomonadati</taxon>
        <taxon>Pseudomonadota</taxon>
        <taxon>Alphaproteobacteria</taxon>
        <taxon>Rickettsiales</taxon>
        <taxon>Rickettsiaceae</taxon>
        <taxon>Rickettsieae</taxon>
        <taxon>Rickettsia</taxon>
        <taxon>spotted fever group</taxon>
    </lineage>
</organism>
<keyword evidence="2" id="KW-1185">Reference proteome</keyword>
<evidence type="ECO:0000313" key="1">
    <source>
        <dbReference type="EMBL" id="GAA5252962.1"/>
    </source>
</evidence>
<comment type="caution">
    <text evidence="1">The sequence shown here is derived from an EMBL/GenBank/DDBJ whole genome shotgun (WGS) entry which is preliminary data.</text>
</comment>
<dbReference type="Proteomes" id="UP001628124">
    <property type="component" value="Unassembled WGS sequence"/>
</dbReference>
<proteinExistence type="predicted"/>
<protein>
    <submittedName>
        <fullName evidence="1">Uncharacterized protein</fullName>
    </submittedName>
</protein>
<accession>A0ABP9TYC3</accession>
<gene>
    <name evidence="1" type="ORF">KNCP2_12500</name>
</gene>
<dbReference type="RefSeq" id="WP_412708561.1">
    <property type="nucleotide sequence ID" value="NZ_BAABMM010000040.1"/>
</dbReference>
<dbReference type="EMBL" id="BAABMM010000040">
    <property type="protein sequence ID" value="GAA5252962.1"/>
    <property type="molecule type" value="Genomic_DNA"/>
</dbReference>
<sequence length="52" mass="5375">MNGGITLTPNLGIRYGHSKDGTSQKSNVGIQHLSIASKKQHLCSGILGGSVL</sequence>
<name>A0ABP9TYC3_9RICK</name>
<reference evidence="1 2" key="1">
    <citation type="journal article" date="2024" name="Microbiol. Immunol.">
        <title>Discovery of a novel spotted fever group Rickettsia, 'Candidatus Rickettsia kedanie,' in unfed larval chigger mites, Leptotrombidium scutellare.</title>
        <authorList>
            <person name="Ogawa M."/>
            <person name="Matsutani M."/>
            <person name="Katayama T."/>
            <person name="Takada N."/>
            <person name="Noda S."/>
            <person name="Takahashi M."/>
            <person name="Kageyama D."/>
            <person name="Hanaoka N."/>
            <person name="Ebihara H."/>
        </authorList>
    </citation>
    <scope>NUCLEOTIDE SEQUENCE [LARGE SCALE GENOMIC DNA]</scope>
    <source>
        <strain evidence="1 2">KNCP2-13</strain>
    </source>
</reference>
<evidence type="ECO:0000313" key="2">
    <source>
        <dbReference type="Proteomes" id="UP001628124"/>
    </source>
</evidence>